<evidence type="ECO:0000256" key="6">
    <source>
        <dbReference type="ARBA" id="ARBA00023002"/>
    </source>
</evidence>
<evidence type="ECO:0000256" key="7">
    <source>
        <dbReference type="ARBA" id="ARBA00023157"/>
    </source>
</evidence>
<dbReference type="PANTHER" id="PTHR32448">
    <property type="entry name" value="OS08G0158400 PROTEIN"/>
    <property type="match status" value="1"/>
</dbReference>
<evidence type="ECO:0000259" key="9">
    <source>
        <dbReference type="PROSITE" id="PS51387"/>
    </source>
</evidence>
<protein>
    <recommendedName>
        <fullName evidence="9">FAD-binding PCMH-type domain-containing protein</fullName>
    </recommendedName>
</protein>
<comment type="cofactor">
    <cofactor evidence="1">
        <name>FAD</name>
        <dbReference type="ChEBI" id="CHEBI:57692"/>
    </cofactor>
</comment>
<dbReference type="InterPro" id="IPR006094">
    <property type="entry name" value="Oxid_FAD_bind_N"/>
</dbReference>
<dbReference type="AlphaFoldDB" id="A0AA88JFN2"/>
<keyword evidence="5" id="KW-0274">FAD</keyword>
<evidence type="ECO:0000256" key="4">
    <source>
        <dbReference type="ARBA" id="ARBA00022729"/>
    </source>
</evidence>
<evidence type="ECO:0000256" key="8">
    <source>
        <dbReference type="ARBA" id="ARBA00023180"/>
    </source>
</evidence>
<dbReference type="Gene3D" id="3.30.43.10">
    <property type="entry name" value="Uridine Diphospho-n-acetylenolpyruvylglucosamine Reductase, domain 2"/>
    <property type="match status" value="1"/>
</dbReference>
<evidence type="ECO:0000256" key="5">
    <source>
        <dbReference type="ARBA" id="ARBA00022827"/>
    </source>
</evidence>
<dbReference type="FunFam" id="3.30.43.10:FF:000004">
    <property type="entry name" value="Berberine bridge enzyme-like 15"/>
    <property type="match status" value="1"/>
</dbReference>
<dbReference type="GO" id="GO:0071949">
    <property type="term" value="F:FAD binding"/>
    <property type="evidence" value="ECO:0007669"/>
    <property type="project" value="InterPro"/>
</dbReference>
<feature type="domain" description="FAD-binding PCMH-type" evidence="9">
    <location>
        <begin position="77"/>
        <end position="251"/>
    </location>
</feature>
<dbReference type="InterPro" id="IPR016167">
    <property type="entry name" value="FAD-bd_PCMH_sub1"/>
</dbReference>
<dbReference type="SUPFAM" id="SSF56176">
    <property type="entry name" value="FAD-binding/transporter-associated domain-like"/>
    <property type="match status" value="1"/>
</dbReference>
<gene>
    <name evidence="10" type="ORF">TIFTF001_052050</name>
</gene>
<evidence type="ECO:0000313" key="10">
    <source>
        <dbReference type="EMBL" id="GMN72679.1"/>
    </source>
</evidence>
<evidence type="ECO:0000256" key="3">
    <source>
        <dbReference type="ARBA" id="ARBA00022630"/>
    </source>
</evidence>
<proteinExistence type="inferred from homology"/>
<dbReference type="Gene3D" id="3.40.462.20">
    <property type="match status" value="1"/>
</dbReference>
<name>A0AA88JFN2_FICCA</name>
<dbReference type="InterPro" id="IPR036318">
    <property type="entry name" value="FAD-bd_PCMH-like_sf"/>
</dbReference>
<organism evidence="10 11">
    <name type="scientific">Ficus carica</name>
    <name type="common">Common fig</name>
    <dbReference type="NCBI Taxonomy" id="3494"/>
    <lineage>
        <taxon>Eukaryota</taxon>
        <taxon>Viridiplantae</taxon>
        <taxon>Streptophyta</taxon>
        <taxon>Embryophyta</taxon>
        <taxon>Tracheophyta</taxon>
        <taxon>Spermatophyta</taxon>
        <taxon>Magnoliopsida</taxon>
        <taxon>eudicotyledons</taxon>
        <taxon>Gunneridae</taxon>
        <taxon>Pentapetalae</taxon>
        <taxon>rosids</taxon>
        <taxon>fabids</taxon>
        <taxon>Rosales</taxon>
        <taxon>Moraceae</taxon>
        <taxon>Ficeae</taxon>
        <taxon>Ficus</taxon>
    </lineage>
</organism>
<dbReference type="Gene3D" id="3.30.465.10">
    <property type="match status" value="1"/>
</dbReference>
<dbReference type="GO" id="GO:0016491">
    <property type="term" value="F:oxidoreductase activity"/>
    <property type="evidence" value="ECO:0007669"/>
    <property type="project" value="UniProtKB-KW"/>
</dbReference>
<comment type="similarity">
    <text evidence="2">Belongs to the oxygen-dependent FAD-linked oxidoreductase family.</text>
</comment>
<accession>A0AA88JFN2</accession>
<reference evidence="10" key="1">
    <citation type="submission" date="2023-07" db="EMBL/GenBank/DDBJ databases">
        <title>draft genome sequence of fig (Ficus carica).</title>
        <authorList>
            <person name="Takahashi T."/>
            <person name="Nishimura K."/>
        </authorList>
    </citation>
    <scope>NUCLEOTIDE SEQUENCE</scope>
</reference>
<dbReference type="EMBL" id="BTGU01010419">
    <property type="protein sequence ID" value="GMN72679.1"/>
    <property type="molecule type" value="Genomic_DNA"/>
</dbReference>
<dbReference type="Proteomes" id="UP001187192">
    <property type="component" value="Unassembled WGS sequence"/>
</dbReference>
<dbReference type="PROSITE" id="PS00862">
    <property type="entry name" value="OX2_COVAL_FAD"/>
    <property type="match status" value="1"/>
</dbReference>
<sequence length="334" mass="37337">MKYFAFFSSFAKIIVYIFSFVLAASATHIHEGFLHCLTSHISNSTSTSNPIIYTPKNPSYLTILNSSIQNPRFSSPSTPKPFLIVTPFHVSDVQATVYCSKKHGMQIRTRSGGHDLEGLSYVSNVPFVIIDLRNLSSINVDVERKYAWVQAGATIGELYYRIAERSENLGFPAGDCHTVGVGGQFSGGGYGFLTRKYGVAVDNILDAQLINAEGRLHDRKSMGEDVFWAISGGGAASFGIILAWKLRLVDVPTRVTVFQVNRNFEQNETKKLFHRWQRRADKVDEDLSFYPRFITTATSTDEEGNNKIIFVASFRSTFNGGVDRLLQLMENEFP</sequence>
<keyword evidence="8" id="KW-0325">Glycoprotein</keyword>
<keyword evidence="4" id="KW-0732">Signal</keyword>
<dbReference type="InterPro" id="IPR006093">
    <property type="entry name" value="Oxy_OxRdtase_FAD_BS"/>
</dbReference>
<evidence type="ECO:0000256" key="2">
    <source>
        <dbReference type="ARBA" id="ARBA00005466"/>
    </source>
</evidence>
<dbReference type="InterPro" id="IPR016166">
    <property type="entry name" value="FAD-bd_PCMH"/>
</dbReference>
<feature type="non-terminal residue" evidence="10">
    <location>
        <position position="334"/>
    </location>
</feature>
<evidence type="ECO:0000256" key="1">
    <source>
        <dbReference type="ARBA" id="ARBA00001974"/>
    </source>
</evidence>
<keyword evidence="3" id="KW-0285">Flavoprotein</keyword>
<comment type="caution">
    <text evidence="10">The sequence shown here is derived from an EMBL/GenBank/DDBJ whole genome shotgun (WGS) entry which is preliminary data.</text>
</comment>
<evidence type="ECO:0000313" key="11">
    <source>
        <dbReference type="Proteomes" id="UP001187192"/>
    </source>
</evidence>
<dbReference type="InterPro" id="IPR016169">
    <property type="entry name" value="FAD-bd_PCMH_sub2"/>
</dbReference>
<keyword evidence="7" id="KW-1015">Disulfide bond</keyword>
<dbReference type="GO" id="GO:1901696">
    <property type="term" value="P:cannabinoid biosynthetic process"/>
    <property type="evidence" value="ECO:0007669"/>
    <property type="project" value="UniProtKB-ARBA"/>
</dbReference>
<keyword evidence="6" id="KW-0560">Oxidoreductase</keyword>
<keyword evidence="11" id="KW-1185">Reference proteome</keyword>
<dbReference type="PROSITE" id="PS51387">
    <property type="entry name" value="FAD_PCMH"/>
    <property type="match status" value="1"/>
</dbReference>
<dbReference type="Pfam" id="PF01565">
    <property type="entry name" value="FAD_binding_4"/>
    <property type="match status" value="1"/>
</dbReference>